<keyword evidence="3" id="KW-0067">ATP-binding</keyword>
<comment type="similarity">
    <text evidence="1">Belongs to the IS21/IS1162 putative ATP-binding protein family.</text>
</comment>
<evidence type="ECO:0000313" key="6">
    <source>
        <dbReference type="Proteomes" id="UP000321595"/>
    </source>
</evidence>
<dbReference type="InterPro" id="IPR002611">
    <property type="entry name" value="IstB_ATP-bd"/>
</dbReference>
<evidence type="ECO:0000259" key="4">
    <source>
        <dbReference type="SMART" id="SM00382"/>
    </source>
</evidence>
<proteinExistence type="inferred from homology"/>
<dbReference type="PANTHER" id="PTHR30050:SF4">
    <property type="entry name" value="ATP-BINDING PROTEIN RV3427C IN INSERTION SEQUENCE-RELATED"/>
    <property type="match status" value="1"/>
</dbReference>
<evidence type="ECO:0000313" key="5">
    <source>
        <dbReference type="EMBL" id="QED28865.1"/>
    </source>
</evidence>
<reference evidence="5 6" key="1">
    <citation type="submission" date="2019-08" db="EMBL/GenBank/DDBJ databases">
        <authorList>
            <person name="Liang Q."/>
        </authorList>
    </citation>
    <scope>NUCLEOTIDE SEQUENCE [LARGE SCALE GENOMIC DNA]</scope>
    <source>
        <strain evidence="5 6">V1718</strain>
    </source>
</reference>
<dbReference type="GO" id="GO:0006260">
    <property type="term" value="P:DNA replication"/>
    <property type="evidence" value="ECO:0007669"/>
    <property type="project" value="TreeGrafter"/>
</dbReference>
<dbReference type="PANTHER" id="PTHR30050">
    <property type="entry name" value="CHROMOSOMAL REPLICATION INITIATOR PROTEIN DNAA"/>
    <property type="match status" value="1"/>
</dbReference>
<feature type="domain" description="AAA+ ATPase" evidence="4">
    <location>
        <begin position="99"/>
        <end position="232"/>
    </location>
</feature>
<evidence type="ECO:0000256" key="2">
    <source>
        <dbReference type="ARBA" id="ARBA00022741"/>
    </source>
</evidence>
<dbReference type="AlphaFoldDB" id="A0A5B8XTI7"/>
<evidence type="ECO:0000256" key="1">
    <source>
        <dbReference type="ARBA" id="ARBA00008059"/>
    </source>
</evidence>
<dbReference type="InterPro" id="IPR028350">
    <property type="entry name" value="DNAC/IstB-like"/>
</dbReference>
<dbReference type="CDD" id="cd00009">
    <property type="entry name" value="AAA"/>
    <property type="match status" value="1"/>
</dbReference>
<keyword evidence="2" id="KW-0547">Nucleotide-binding</keyword>
<dbReference type="Gene3D" id="3.40.50.300">
    <property type="entry name" value="P-loop containing nucleotide triphosphate hydrolases"/>
    <property type="match status" value="1"/>
</dbReference>
<protein>
    <submittedName>
        <fullName evidence="5">Transposase</fullName>
    </submittedName>
</protein>
<dbReference type="EMBL" id="CP042467">
    <property type="protein sequence ID" value="QED28865.1"/>
    <property type="molecule type" value="Genomic_DNA"/>
</dbReference>
<keyword evidence="6" id="KW-1185">Reference proteome</keyword>
<dbReference type="PIRSF" id="PIRSF003073">
    <property type="entry name" value="DNAC_TnpB_IstB"/>
    <property type="match status" value="1"/>
</dbReference>
<dbReference type="NCBIfam" id="NF038214">
    <property type="entry name" value="IS21_help_AAA"/>
    <property type="match status" value="1"/>
</dbReference>
<dbReference type="InterPro" id="IPR047661">
    <property type="entry name" value="IstB"/>
</dbReference>
<dbReference type="Pfam" id="PF01695">
    <property type="entry name" value="IstB_IS21"/>
    <property type="match status" value="1"/>
</dbReference>
<dbReference type="SUPFAM" id="SSF52540">
    <property type="entry name" value="P-loop containing nucleoside triphosphate hydrolases"/>
    <property type="match status" value="1"/>
</dbReference>
<dbReference type="InterPro" id="IPR003593">
    <property type="entry name" value="AAA+_ATPase"/>
</dbReference>
<dbReference type="InterPro" id="IPR027417">
    <property type="entry name" value="P-loop_NTPase"/>
</dbReference>
<organism evidence="5 6">
    <name type="scientific">Microvenator marinus</name>
    <dbReference type="NCBI Taxonomy" id="2600177"/>
    <lineage>
        <taxon>Bacteria</taxon>
        <taxon>Deltaproteobacteria</taxon>
        <taxon>Bradymonadales</taxon>
        <taxon>Microvenatoraceae</taxon>
        <taxon>Microvenator</taxon>
    </lineage>
</organism>
<name>A0A5B8XTI7_9DELT</name>
<sequence>MSAHDQLIPLLKRMRLSGLLQTADLRIEQAVEDRLDHWEFLFRLFNDEAERRDAGLLHRRIKHAAFEGEKTLETFDFAFNPQIPKATIIDLATCRFMDRRENVLLIGPSGVGKSHIAQALGHRACRIGKKVLYTSANQMLTQLRAARADATLEKQLHRFTAPDLLIIDDLGLRPLAYEEPLDLYEIIRRRYEKASTILTSNRDITEWYALFGDSLLASAAMDRLLHHANTITLTGDSYRNPKKKKK</sequence>
<dbReference type="SMART" id="SM00382">
    <property type="entry name" value="AAA"/>
    <property type="match status" value="1"/>
</dbReference>
<dbReference type="KEGG" id="bbae:FRD01_16780"/>
<evidence type="ECO:0000256" key="3">
    <source>
        <dbReference type="ARBA" id="ARBA00022840"/>
    </source>
</evidence>
<dbReference type="RefSeq" id="WP_146961669.1">
    <property type="nucleotide sequence ID" value="NZ_CP042467.1"/>
</dbReference>
<dbReference type="OrthoDB" id="8150723at2"/>
<dbReference type="GO" id="GO:0005524">
    <property type="term" value="F:ATP binding"/>
    <property type="evidence" value="ECO:0007669"/>
    <property type="project" value="UniProtKB-KW"/>
</dbReference>
<accession>A0A5B8XTI7</accession>
<gene>
    <name evidence="5" type="ORF">FRD01_16780</name>
</gene>
<dbReference type="Proteomes" id="UP000321595">
    <property type="component" value="Chromosome"/>
</dbReference>